<evidence type="ECO:0000313" key="8">
    <source>
        <dbReference type="EMBL" id="PTX43446.1"/>
    </source>
</evidence>
<dbReference type="Proteomes" id="UP000244174">
    <property type="component" value="Unassembled WGS sequence"/>
</dbReference>
<name>A0A2T6AI10_9FLAO</name>
<proteinExistence type="predicted"/>
<dbReference type="PANTHER" id="PTHR36115">
    <property type="entry name" value="PROLINE-RICH ANTIGEN HOMOLOG-RELATED"/>
    <property type="match status" value="1"/>
</dbReference>
<evidence type="ECO:0000256" key="5">
    <source>
        <dbReference type="ARBA" id="ARBA00023136"/>
    </source>
</evidence>
<feature type="domain" description="RDD" evidence="7">
    <location>
        <begin position="10"/>
        <end position="132"/>
    </location>
</feature>
<evidence type="ECO:0000259" key="7">
    <source>
        <dbReference type="Pfam" id="PF06271"/>
    </source>
</evidence>
<evidence type="ECO:0000256" key="1">
    <source>
        <dbReference type="ARBA" id="ARBA00004651"/>
    </source>
</evidence>
<organism evidence="8 9">
    <name type="scientific">Christiangramia gaetbulicola</name>
    <dbReference type="NCBI Taxonomy" id="703340"/>
    <lineage>
        <taxon>Bacteria</taxon>
        <taxon>Pseudomonadati</taxon>
        <taxon>Bacteroidota</taxon>
        <taxon>Flavobacteriia</taxon>
        <taxon>Flavobacteriales</taxon>
        <taxon>Flavobacteriaceae</taxon>
        <taxon>Christiangramia</taxon>
    </lineage>
</organism>
<evidence type="ECO:0000313" key="9">
    <source>
        <dbReference type="Proteomes" id="UP000244174"/>
    </source>
</evidence>
<dbReference type="PANTHER" id="PTHR36115:SF4">
    <property type="entry name" value="MEMBRANE PROTEIN"/>
    <property type="match status" value="1"/>
</dbReference>
<dbReference type="InterPro" id="IPR010432">
    <property type="entry name" value="RDD"/>
</dbReference>
<protein>
    <submittedName>
        <fullName evidence="8">Putative RDD family membrane protein YckC</fullName>
    </submittedName>
</protein>
<dbReference type="InterPro" id="IPR051791">
    <property type="entry name" value="Pra-immunoreactive"/>
</dbReference>
<dbReference type="GO" id="GO:0005886">
    <property type="term" value="C:plasma membrane"/>
    <property type="evidence" value="ECO:0007669"/>
    <property type="project" value="UniProtKB-SubCell"/>
</dbReference>
<keyword evidence="2" id="KW-1003">Cell membrane</keyword>
<evidence type="ECO:0000256" key="3">
    <source>
        <dbReference type="ARBA" id="ARBA00022692"/>
    </source>
</evidence>
<gene>
    <name evidence="8" type="ORF">C8P64_1974</name>
</gene>
<accession>A0A2T6AI10</accession>
<feature type="transmembrane region" description="Helical" evidence="6">
    <location>
        <begin position="46"/>
        <end position="64"/>
    </location>
</feature>
<dbReference type="Pfam" id="PF06271">
    <property type="entry name" value="RDD"/>
    <property type="match status" value="1"/>
</dbReference>
<dbReference type="AlphaFoldDB" id="A0A2T6AI10"/>
<feature type="transmembrane region" description="Helical" evidence="6">
    <location>
        <begin position="14"/>
        <end position="34"/>
    </location>
</feature>
<keyword evidence="3 6" id="KW-0812">Transmembrane</keyword>
<keyword evidence="4 6" id="KW-1133">Transmembrane helix</keyword>
<evidence type="ECO:0000256" key="6">
    <source>
        <dbReference type="SAM" id="Phobius"/>
    </source>
</evidence>
<dbReference type="EMBL" id="QBKQ01000002">
    <property type="protein sequence ID" value="PTX43446.1"/>
    <property type="molecule type" value="Genomic_DNA"/>
</dbReference>
<evidence type="ECO:0000256" key="4">
    <source>
        <dbReference type="ARBA" id="ARBA00022989"/>
    </source>
</evidence>
<sequence length="148" mass="17024">MIVTNNKPYLSKRIIATIIDYGIYYLFFFIYIGFFGEDNGEGGKHVTGFLGLIPIIVWFIYFVLMEATFYATLGHQLFELEVRDIDGSKIEFTQALRRRLLDFIDLGFLGIPAIIAIKNTEHHQKLGDLWAKTKIVKIQDKKADVEVS</sequence>
<keyword evidence="5 6" id="KW-0472">Membrane</keyword>
<keyword evidence="9" id="KW-1185">Reference proteome</keyword>
<evidence type="ECO:0000256" key="2">
    <source>
        <dbReference type="ARBA" id="ARBA00022475"/>
    </source>
</evidence>
<reference evidence="8 9" key="1">
    <citation type="submission" date="2018-04" db="EMBL/GenBank/DDBJ databases">
        <title>Genomic Encyclopedia of Archaeal and Bacterial Type Strains, Phase II (KMG-II): from individual species to whole genera.</title>
        <authorList>
            <person name="Goeker M."/>
        </authorList>
    </citation>
    <scope>NUCLEOTIDE SEQUENCE [LARGE SCALE GENOMIC DNA]</scope>
    <source>
        <strain evidence="8 9">DSM 23082</strain>
    </source>
</reference>
<comment type="caution">
    <text evidence="8">The sequence shown here is derived from an EMBL/GenBank/DDBJ whole genome shotgun (WGS) entry which is preliminary data.</text>
</comment>
<comment type="subcellular location">
    <subcellularLocation>
        <location evidence="1">Cell membrane</location>
        <topology evidence="1">Multi-pass membrane protein</topology>
    </subcellularLocation>
</comment>